<feature type="compositionally biased region" description="Basic and acidic residues" evidence="1">
    <location>
        <begin position="1"/>
        <end position="11"/>
    </location>
</feature>
<gene>
    <name evidence="3" type="ORF">N7493_006884</name>
</gene>
<proteinExistence type="predicted"/>
<evidence type="ECO:0000259" key="2">
    <source>
        <dbReference type="Pfam" id="PF01636"/>
    </source>
</evidence>
<sequence length="258" mass="29221">MVENSNSHEEVTVNPNETITKQRAPENVEESLPSNPIADSTYQTAERAYYHRGNCFIKRSLRPTEYITTILGTKHIPRLSKERLQNEAAALSYVRRVSNIPVPTLYGAFEIDDSFMVITEYIDGVAMARLSEDEKRVVDIEIEQHLATLCGIKSDTIGGPSGIVVPPYRVMLQSENDEWSKKVCKDQEFVFCHNDLSQHNIIVDPETLKIRAILDWEYAGFFPANFEGPFYKRPGPSVAMNDEKDDSAELLEFMRAGA</sequence>
<comment type="caution">
    <text evidence="3">The sequence shown here is derived from an EMBL/GenBank/DDBJ whole genome shotgun (WGS) entry which is preliminary data.</text>
</comment>
<dbReference type="CDD" id="cd05120">
    <property type="entry name" value="APH_ChoK_like"/>
    <property type="match status" value="1"/>
</dbReference>
<reference evidence="3" key="1">
    <citation type="journal article" date="2023" name="IMA Fungus">
        <title>Comparative genomic study of the Penicillium genus elucidates a diverse pangenome and 15 lateral gene transfer events.</title>
        <authorList>
            <person name="Petersen C."/>
            <person name="Sorensen T."/>
            <person name="Nielsen M.R."/>
            <person name="Sondergaard T.E."/>
            <person name="Sorensen J.L."/>
            <person name="Fitzpatrick D.A."/>
            <person name="Frisvad J.C."/>
            <person name="Nielsen K.L."/>
        </authorList>
    </citation>
    <scope>NUCLEOTIDE SEQUENCE</scope>
    <source>
        <strain evidence="3">IBT 17514</strain>
    </source>
</reference>
<dbReference type="EMBL" id="JAQJAN010000009">
    <property type="protein sequence ID" value="KAJ5720006.1"/>
    <property type="molecule type" value="Genomic_DNA"/>
</dbReference>
<keyword evidence="4" id="KW-1185">Reference proteome</keyword>
<feature type="domain" description="Aminoglycoside phosphotransferase" evidence="2">
    <location>
        <begin position="175"/>
        <end position="221"/>
    </location>
</feature>
<dbReference type="PANTHER" id="PTHR21310">
    <property type="entry name" value="AMINOGLYCOSIDE PHOSPHOTRANSFERASE-RELATED-RELATED"/>
    <property type="match status" value="1"/>
</dbReference>
<dbReference type="Gene3D" id="3.90.1200.10">
    <property type="match status" value="1"/>
</dbReference>
<accession>A0AAD6HJJ4</accession>
<dbReference type="InterPro" id="IPR011009">
    <property type="entry name" value="Kinase-like_dom_sf"/>
</dbReference>
<evidence type="ECO:0000256" key="1">
    <source>
        <dbReference type="SAM" id="MobiDB-lite"/>
    </source>
</evidence>
<dbReference type="Pfam" id="PF01636">
    <property type="entry name" value="APH"/>
    <property type="match status" value="1"/>
</dbReference>
<feature type="region of interest" description="Disordered" evidence="1">
    <location>
        <begin position="1"/>
        <end position="37"/>
    </location>
</feature>
<organism evidence="3 4">
    <name type="scientific">Penicillium malachiteum</name>
    <dbReference type="NCBI Taxonomy" id="1324776"/>
    <lineage>
        <taxon>Eukaryota</taxon>
        <taxon>Fungi</taxon>
        <taxon>Dikarya</taxon>
        <taxon>Ascomycota</taxon>
        <taxon>Pezizomycotina</taxon>
        <taxon>Eurotiomycetes</taxon>
        <taxon>Eurotiomycetidae</taxon>
        <taxon>Eurotiales</taxon>
        <taxon>Aspergillaceae</taxon>
        <taxon>Penicillium</taxon>
    </lineage>
</organism>
<dbReference type="InterPro" id="IPR002575">
    <property type="entry name" value="Aminoglycoside_PTrfase"/>
</dbReference>
<evidence type="ECO:0000313" key="4">
    <source>
        <dbReference type="Proteomes" id="UP001215712"/>
    </source>
</evidence>
<dbReference type="PANTHER" id="PTHR21310:SF15">
    <property type="entry name" value="AMINOGLYCOSIDE PHOSPHOTRANSFERASE DOMAIN-CONTAINING PROTEIN"/>
    <property type="match status" value="1"/>
</dbReference>
<dbReference type="Proteomes" id="UP001215712">
    <property type="component" value="Unassembled WGS sequence"/>
</dbReference>
<protein>
    <recommendedName>
        <fullName evidence="2">Aminoglycoside phosphotransferase domain-containing protein</fullName>
    </recommendedName>
</protein>
<reference evidence="3" key="2">
    <citation type="submission" date="2023-01" db="EMBL/GenBank/DDBJ databases">
        <authorList>
            <person name="Petersen C."/>
        </authorList>
    </citation>
    <scope>NUCLEOTIDE SEQUENCE</scope>
    <source>
        <strain evidence="3">IBT 17514</strain>
    </source>
</reference>
<evidence type="ECO:0000313" key="3">
    <source>
        <dbReference type="EMBL" id="KAJ5720006.1"/>
    </source>
</evidence>
<dbReference type="SUPFAM" id="SSF56112">
    <property type="entry name" value="Protein kinase-like (PK-like)"/>
    <property type="match status" value="1"/>
</dbReference>
<dbReference type="InterPro" id="IPR051678">
    <property type="entry name" value="AGP_Transferase"/>
</dbReference>
<dbReference type="AlphaFoldDB" id="A0AAD6HJJ4"/>
<name>A0AAD6HJJ4_9EURO</name>